<dbReference type="InterPro" id="IPR025714">
    <property type="entry name" value="Methyltranfer_dom"/>
</dbReference>
<reference evidence="2" key="1">
    <citation type="journal article" date="2015" name="Nature">
        <title>Complex archaea that bridge the gap between prokaryotes and eukaryotes.</title>
        <authorList>
            <person name="Spang A."/>
            <person name="Saw J.H."/>
            <person name="Jorgensen S.L."/>
            <person name="Zaremba-Niedzwiedzka K."/>
            <person name="Martijn J."/>
            <person name="Lind A.E."/>
            <person name="van Eijk R."/>
            <person name="Schleper C."/>
            <person name="Guy L."/>
            <person name="Ettema T.J."/>
        </authorList>
    </citation>
    <scope>NUCLEOTIDE SEQUENCE</scope>
</reference>
<name>A0A0F9I6Q5_9ZZZZ</name>
<evidence type="ECO:0000313" key="2">
    <source>
        <dbReference type="EMBL" id="KKL83102.1"/>
    </source>
</evidence>
<dbReference type="CDD" id="cd02440">
    <property type="entry name" value="AdoMet_MTases"/>
    <property type="match status" value="1"/>
</dbReference>
<dbReference type="InterPro" id="IPR029063">
    <property type="entry name" value="SAM-dependent_MTases_sf"/>
</dbReference>
<organism evidence="2">
    <name type="scientific">marine sediment metagenome</name>
    <dbReference type="NCBI Taxonomy" id="412755"/>
    <lineage>
        <taxon>unclassified sequences</taxon>
        <taxon>metagenomes</taxon>
        <taxon>ecological metagenomes</taxon>
    </lineage>
</organism>
<dbReference type="SUPFAM" id="SSF53335">
    <property type="entry name" value="S-adenosyl-L-methionine-dependent methyltransferases"/>
    <property type="match status" value="1"/>
</dbReference>
<protein>
    <recommendedName>
        <fullName evidence="1">Methyltransferase domain-containing protein</fullName>
    </recommendedName>
</protein>
<comment type="caution">
    <text evidence="2">The sequence shown here is derived from an EMBL/GenBank/DDBJ whole genome shotgun (WGS) entry which is preliminary data.</text>
</comment>
<proteinExistence type="predicted"/>
<accession>A0A0F9I6Q5</accession>
<gene>
    <name evidence="2" type="ORF">LCGC14_1978090</name>
</gene>
<dbReference type="Gene3D" id="3.40.50.150">
    <property type="entry name" value="Vaccinia Virus protein VP39"/>
    <property type="match status" value="1"/>
</dbReference>
<sequence length="196" mass="22754">MTDEHAIIRALSSSIQTYNSYFQHILGADTGGGWKKSNKDHYCFIPTRNVEDIVRVLHYIRTLDTGRNRSRNKFLDCGCGIGNIMMLAGKVGFGPYGIEYEKENVELARKLLRNTIISSKQVIHGDIMEYKYYNQYDVIYYYEPLRDHKKQRQFADKIAKDAKRGAFVIPNGEWGSRKSEWEHIKYIGALGIYKKL</sequence>
<dbReference type="AlphaFoldDB" id="A0A0F9I6Q5"/>
<dbReference type="Pfam" id="PF13847">
    <property type="entry name" value="Methyltransf_31"/>
    <property type="match status" value="1"/>
</dbReference>
<dbReference type="EMBL" id="LAZR01022082">
    <property type="protein sequence ID" value="KKL83102.1"/>
    <property type="molecule type" value="Genomic_DNA"/>
</dbReference>
<evidence type="ECO:0000259" key="1">
    <source>
        <dbReference type="Pfam" id="PF13847"/>
    </source>
</evidence>
<feature type="domain" description="Methyltransferase" evidence="1">
    <location>
        <begin position="71"/>
        <end position="169"/>
    </location>
</feature>